<protein>
    <submittedName>
        <fullName evidence="2">Uncharacterized protein</fullName>
    </submittedName>
</protein>
<dbReference type="EMBL" id="JACHXG010000008">
    <property type="protein sequence ID" value="MBB3090975.1"/>
    <property type="molecule type" value="Genomic_DNA"/>
</dbReference>
<dbReference type="Proteomes" id="UP000577707">
    <property type="component" value="Unassembled WGS sequence"/>
</dbReference>
<proteinExistence type="predicted"/>
<evidence type="ECO:0000256" key="1">
    <source>
        <dbReference type="SAM" id="Phobius"/>
    </source>
</evidence>
<keyword evidence="1" id="KW-0812">Transmembrane</keyword>
<comment type="caution">
    <text evidence="2">The sequence shown here is derived from an EMBL/GenBank/DDBJ whole genome shotgun (WGS) entry which is preliminary data.</text>
</comment>
<accession>A0A7W5A7N4</accession>
<feature type="transmembrane region" description="Helical" evidence="1">
    <location>
        <begin position="6"/>
        <end position="25"/>
    </location>
</feature>
<name>A0A7W5A7N4_9ACTN</name>
<reference evidence="2 3" key="1">
    <citation type="submission" date="2020-08" db="EMBL/GenBank/DDBJ databases">
        <title>Genomic Encyclopedia of Type Strains, Phase III (KMG-III): the genomes of soil and plant-associated and newly described type strains.</title>
        <authorList>
            <person name="Whitman W."/>
        </authorList>
    </citation>
    <scope>NUCLEOTIDE SEQUENCE [LARGE SCALE GENOMIC DNA]</scope>
    <source>
        <strain evidence="2 3">CECT 3302</strain>
    </source>
</reference>
<gene>
    <name evidence="2" type="ORF">FHS12_003937</name>
</gene>
<evidence type="ECO:0000313" key="3">
    <source>
        <dbReference type="Proteomes" id="UP000577707"/>
    </source>
</evidence>
<keyword evidence="3" id="KW-1185">Reference proteome</keyword>
<dbReference type="RefSeq" id="WP_183548521.1">
    <property type="nucleotide sequence ID" value="NZ_BMQT01000010.1"/>
</dbReference>
<dbReference type="AlphaFoldDB" id="A0A7W5A7N4"/>
<keyword evidence="1" id="KW-0472">Membrane</keyword>
<sequence>MTGTSAAASGIALGIGYTLAVFWVVRLINAVTNAAEFNVGLRVVIEYVGVWA</sequence>
<keyword evidence="1" id="KW-1133">Transmembrane helix</keyword>
<organism evidence="2 3">
    <name type="scientific">Nocardioides albus</name>
    <dbReference type="NCBI Taxonomy" id="1841"/>
    <lineage>
        <taxon>Bacteria</taxon>
        <taxon>Bacillati</taxon>
        <taxon>Actinomycetota</taxon>
        <taxon>Actinomycetes</taxon>
        <taxon>Propionibacteriales</taxon>
        <taxon>Nocardioidaceae</taxon>
        <taxon>Nocardioides</taxon>
    </lineage>
</organism>
<evidence type="ECO:0000313" key="2">
    <source>
        <dbReference type="EMBL" id="MBB3090975.1"/>
    </source>
</evidence>